<reference evidence="22 23" key="1">
    <citation type="journal article" date="2015" name="Genome Announc.">
        <title>Draft Genome Sequence and Gene Annotation of the Entomopathogenic Fungus Verticillium hemipterigenum.</title>
        <authorList>
            <person name="Horn F."/>
            <person name="Habel A."/>
            <person name="Scharf D.H."/>
            <person name="Dworschak J."/>
            <person name="Brakhage A.A."/>
            <person name="Guthke R."/>
            <person name="Hertweck C."/>
            <person name="Linde J."/>
        </authorList>
    </citation>
    <scope>NUCLEOTIDE SEQUENCE [LARGE SCALE GENOMIC DNA]</scope>
</reference>
<evidence type="ECO:0000256" key="9">
    <source>
        <dbReference type="ARBA" id="ARBA00022801"/>
    </source>
</evidence>
<evidence type="ECO:0000256" key="13">
    <source>
        <dbReference type="ARBA" id="ARBA00023288"/>
    </source>
</evidence>
<dbReference type="PROSITE" id="PS51762">
    <property type="entry name" value="GH16_2"/>
    <property type="match status" value="1"/>
</dbReference>
<evidence type="ECO:0000256" key="18">
    <source>
        <dbReference type="PIRSR" id="PIRSR037299-2"/>
    </source>
</evidence>
<evidence type="ECO:0000313" key="22">
    <source>
        <dbReference type="EMBL" id="CEJ92245.1"/>
    </source>
</evidence>
<evidence type="ECO:0000256" key="3">
    <source>
        <dbReference type="ARBA" id="ARBA00004589"/>
    </source>
</evidence>
<evidence type="ECO:0000256" key="17">
    <source>
        <dbReference type="PIRSR" id="PIRSR037299-1"/>
    </source>
</evidence>
<sequence length="339" mass="36170">MLSNAFSLLATALAASTLASGQTFTDCNPTQKDCPPDPAFGKGKVTCDFTKGACKDIKPMAGTTVTYGKEGAFLTVKKESDAPTMRTDKYLFFGRLDVELQAANGAGIVSGAVLQSDDLDEIDWEFVGKDNAQGQTNYFSKGDTTTFDRGAYHPVSNPLTSTHTYSMEWTSKAINWQIDGKTVRTLEAAKVGDKFPQTPMQVKVGAWVAGKQSMPQGTRDWAGGMVDFSKAPFNFIIKKLTIVDYAGGDKPATKHVKQYSYGDRSGLAKSIKVSNQWIKVGDGNKTGPGAAKANSNTTVSATAKPSPSPSPSKSEGVSVSMTVNSLLFFGTCVLARFVL</sequence>
<keyword evidence="11 18" id="KW-1015">Disulfide bond</keyword>
<dbReference type="SUPFAM" id="SSF49899">
    <property type="entry name" value="Concanavalin A-like lectins/glucanases"/>
    <property type="match status" value="1"/>
</dbReference>
<keyword evidence="15" id="KW-0961">Cell wall biogenesis/degradation</keyword>
<dbReference type="CDD" id="cd02183">
    <property type="entry name" value="GH16_fungal_CRH1_transglycosylase"/>
    <property type="match status" value="1"/>
</dbReference>
<name>A0A0A1TM96_9HYPO</name>
<evidence type="ECO:0000256" key="2">
    <source>
        <dbReference type="ARBA" id="ARBA00004196"/>
    </source>
</evidence>
<comment type="catalytic activity">
    <reaction evidence="1">
        <text>Random endo-hydrolysis of N-acetyl-beta-D-glucosaminide (1-&gt;4)-beta-linkages in chitin and chitodextrins.</text>
        <dbReference type="EC" id="3.2.1.14"/>
    </reaction>
</comment>
<dbReference type="GO" id="GO:0098552">
    <property type="term" value="C:side of membrane"/>
    <property type="evidence" value="ECO:0007669"/>
    <property type="project" value="UniProtKB-KW"/>
</dbReference>
<keyword evidence="9" id="KW-0378">Hydrolase</keyword>
<dbReference type="GO" id="GO:0031505">
    <property type="term" value="P:fungal-type cell wall organization"/>
    <property type="evidence" value="ECO:0007669"/>
    <property type="project" value="TreeGrafter"/>
</dbReference>
<keyword evidence="5" id="KW-0336">GPI-anchor</keyword>
<evidence type="ECO:0000313" key="23">
    <source>
        <dbReference type="Proteomes" id="UP000039046"/>
    </source>
</evidence>
<dbReference type="EMBL" id="CDHN01000004">
    <property type="protein sequence ID" value="CEJ92245.1"/>
    <property type="molecule type" value="Genomic_DNA"/>
</dbReference>
<keyword evidence="12" id="KW-0325">Glycoprotein</keyword>
<evidence type="ECO:0000256" key="1">
    <source>
        <dbReference type="ARBA" id="ARBA00000822"/>
    </source>
</evidence>
<dbReference type="InterPro" id="IPR017168">
    <property type="entry name" value="CHR-like"/>
</dbReference>
<proteinExistence type="inferred from homology"/>
<evidence type="ECO:0000256" key="20">
    <source>
        <dbReference type="SAM" id="SignalP"/>
    </source>
</evidence>
<comment type="similarity">
    <text evidence="16">Belongs to the glycosyl hydrolase 16 family. CRH1 subfamily.</text>
</comment>
<accession>A0A0A1TM96</accession>
<evidence type="ECO:0000256" key="11">
    <source>
        <dbReference type="ARBA" id="ARBA00023157"/>
    </source>
</evidence>
<keyword evidence="23" id="KW-1185">Reference proteome</keyword>
<dbReference type="GO" id="GO:0005975">
    <property type="term" value="P:carbohydrate metabolic process"/>
    <property type="evidence" value="ECO:0007669"/>
    <property type="project" value="InterPro"/>
</dbReference>
<feature type="signal peptide" evidence="20">
    <location>
        <begin position="1"/>
        <end position="21"/>
    </location>
</feature>
<evidence type="ECO:0000256" key="15">
    <source>
        <dbReference type="ARBA" id="ARBA00023316"/>
    </source>
</evidence>
<dbReference type="InterPro" id="IPR050546">
    <property type="entry name" value="Glycosyl_Hydrlase_16"/>
</dbReference>
<gene>
    <name evidence="22" type="ORF">VHEMI07906</name>
</gene>
<feature type="domain" description="GH16" evidence="21">
    <location>
        <begin position="29"/>
        <end position="237"/>
    </location>
</feature>
<dbReference type="InterPro" id="IPR013320">
    <property type="entry name" value="ConA-like_dom_sf"/>
</dbReference>
<evidence type="ECO:0000256" key="5">
    <source>
        <dbReference type="ARBA" id="ARBA00022622"/>
    </source>
</evidence>
<protein>
    <recommendedName>
        <fullName evidence="4">chitinase</fullName>
        <ecNumber evidence="4">3.2.1.14</ecNumber>
    </recommendedName>
</protein>
<feature type="active site" description="Proton donor" evidence="17">
    <location>
        <position position="125"/>
    </location>
</feature>
<organism evidence="22 23">
    <name type="scientific">[Torrubiella] hemipterigena</name>
    <dbReference type="NCBI Taxonomy" id="1531966"/>
    <lineage>
        <taxon>Eukaryota</taxon>
        <taxon>Fungi</taxon>
        <taxon>Dikarya</taxon>
        <taxon>Ascomycota</taxon>
        <taxon>Pezizomycotina</taxon>
        <taxon>Sordariomycetes</taxon>
        <taxon>Hypocreomycetidae</taxon>
        <taxon>Hypocreales</taxon>
        <taxon>Clavicipitaceae</taxon>
        <taxon>Clavicipitaceae incertae sedis</taxon>
        <taxon>'Torrubiella' clade</taxon>
    </lineage>
</organism>
<keyword evidence="6" id="KW-0328">Glycosyltransferase</keyword>
<evidence type="ECO:0000256" key="19">
    <source>
        <dbReference type="SAM" id="MobiDB-lite"/>
    </source>
</evidence>
<dbReference type="HOGENOM" id="CLU_027506_3_0_1"/>
<feature type="disulfide bond" evidence="18">
    <location>
        <begin position="27"/>
        <end position="34"/>
    </location>
</feature>
<dbReference type="Gene3D" id="2.60.120.200">
    <property type="match status" value="1"/>
</dbReference>
<evidence type="ECO:0000256" key="12">
    <source>
        <dbReference type="ARBA" id="ARBA00023180"/>
    </source>
</evidence>
<evidence type="ECO:0000256" key="4">
    <source>
        <dbReference type="ARBA" id="ARBA00012729"/>
    </source>
</evidence>
<dbReference type="Proteomes" id="UP000039046">
    <property type="component" value="Unassembled WGS sequence"/>
</dbReference>
<dbReference type="AlphaFoldDB" id="A0A0A1TM96"/>
<evidence type="ECO:0000256" key="6">
    <source>
        <dbReference type="ARBA" id="ARBA00022676"/>
    </source>
</evidence>
<evidence type="ECO:0000259" key="21">
    <source>
        <dbReference type="PROSITE" id="PS51762"/>
    </source>
</evidence>
<evidence type="ECO:0000256" key="8">
    <source>
        <dbReference type="ARBA" id="ARBA00022729"/>
    </source>
</evidence>
<feature type="compositionally biased region" description="Low complexity" evidence="19">
    <location>
        <begin position="297"/>
        <end position="316"/>
    </location>
</feature>
<evidence type="ECO:0000256" key="16">
    <source>
        <dbReference type="ARBA" id="ARBA00038074"/>
    </source>
</evidence>
<keyword evidence="10" id="KW-0472">Membrane</keyword>
<feature type="chain" id="PRO_5001979812" description="chitinase" evidence="20">
    <location>
        <begin position="22"/>
        <end position="339"/>
    </location>
</feature>
<keyword evidence="14" id="KW-0326">Glycosidase</keyword>
<dbReference type="STRING" id="1531966.A0A0A1TM96"/>
<dbReference type="OrthoDB" id="4781at2759"/>
<keyword evidence="7" id="KW-0808">Transferase</keyword>
<keyword evidence="13" id="KW-0449">Lipoprotein</keyword>
<evidence type="ECO:0000256" key="14">
    <source>
        <dbReference type="ARBA" id="ARBA00023295"/>
    </source>
</evidence>
<dbReference type="PIRSF" id="PIRSF037299">
    <property type="entry name" value="Glycosidase_CRH1_prd"/>
    <property type="match status" value="1"/>
</dbReference>
<dbReference type="GO" id="GO:0009277">
    <property type="term" value="C:fungal-type cell wall"/>
    <property type="evidence" value="ECO:0007669"/>
    <property type="project" value="TreeGrafter"/>
</dbReference>
<dbReference type="InterPro" id="IPR000757">
    <property type="entry name" value="Beta-glucanase-like"/>
</dbReference>
<evidence type="ECO:0000256" key="7">
    <source>
        <dbReference type="ARBA" id="ARBA00022679"/>
    </source>
</evidence>
<comment type="subcellular location">
    <subcellularLocation>
        <location evidence="2">Cell envelope</location>
    </subcellularLocation>
    <subcellularLocation>
        <location evidence="3">Membrane</location>
        <topology evidence="3">Lipid-anchor</topology>
        <topology evidence="3">GPI-anchor</topology>
    </subcellularLocation>
</comment>
<evidence type="ECO:0000256" key="10">
    <source>
        <dbReference type="ARBA" id="ARBA00023136"/>
    </source>
</evidence>
<dbReference type="GO" id="GO:0016757">
    <property type="term" value="F:glycosyltransferase activity"/>
    <property type="evidence" value="ECO:0007669"/>
    <property type="project" value="UniProtKB-KW"/>
</dbReference>
<dbReference type="EC" id="3.2.1.14" evidence="4"/>
<dbReference type="PANTHER" id="PTHR10963:SF68">
    <property type="entry name" value="GLYCOSIDASE CRH1-RELATED"/>
    <property type="match status" value="1"/>
</dbReference>
<feature type="active site" description="Nucleophile" evidence="17">
    <location>
        <position position="121"/>
    </location>
</feature>
<dbReference type="Pfam" id="PF00722">
    <property type="entry name" value="Glyco_hydro_16"/>
    <property type="match status" value="1"/>
</dbReference>
<dbReference type="PANTHER" id="PTHR10963">
    <property type="entry name" value="GLYCOSYL HYDROLASE-RELATED"/>
    <property type="match status" value="1"/>
</dbReference>
<dbReference type="GO" id="GO:0008843">
    <property type="term" value="F:endochitinase activity"/>
    <property type="evidence" value="ECO:0007669"/>
    <property type="project" value="UniProtKB-EC"/>
</dbReference>
<feature type="region of interest" description="Disordered" evidence="19">
    <location>
        <begin position="282"/>
        <end position="316"/>
    </location>
</feature>
<keyword evidence="8 20" id="KW-0732">Signal</keyword>